<keyword evidence="9" id="KW-1185">Reference proteome</keyword>
<accession>A0ABS6E9V8</accession>
<sequence>MKNIPLYDLEGNIKDIHLLLAHLNKNKEDETLYEHLNKTIYYFYKINELKGIEDCIDNIISKFVVNDRYLSEGEGLLIKEMFVNAIYLHDIGKINPAFQKNKMKNEYVETITNNSEHSLMSALIYLDIYDKKVKTILDRKVKKFVEYLMYLNAYCISKHHSYLRDLNDFLSNLETLKSTLIETPEYIEYYINSSIESMDFTQYKNPFESRDIIQKKESYCYGEVYVLMKLLYSSIVTCDFYSTYDYMNEGIEDFGVIEEISSLINEYENSDIYASINKYKAYISGESNDNPYENKPINRLRTEMFLESEKNLKENIQGNIFYLEAPTGSGKTNTSINLALKIIEKDKNFNKIFYIFPFNTLIEQTQESLNNLFNGKGQERGIAIINSITPVITNDEQSRNEILGSINYEKYLLNRQFLHYPIVLTTHINFFNYLFGIGKEVNFPLLHLCNSVIIIDEVQSYRNDIWKEIIMFLDKYAKLLNIKIIIMSATLPKLDKLIGDNQESNFIELIKDKDKYYNHELFKNRVDLNYDLLEMDDITIEDIVDFVDGTWKQNGEARMLIEFITKKDARIFFNKIVENNPDKLIVELTGDDNKLTRRKILNNLKYKENGEYVLKDVLIVATQVIEAGVDIDMDIGFKDISILDSEEQFLGRINRSCENKGEVYFFNLRNPRIVYKNDHRVEMNLVSKEYQTYLENKDFEKFYIDCFERMEEKKNQFNVNNIENILDDLRFLRFENIYKKMKLIQQESYQIYLPTKINDDYEEIDGKIIWEKYLKLITDQDLGYAEKKVKLSQVYEKMNYFLYNVHKEPRTYKYIIGNIYYIENGEDYITEGKFDREKFEEKEEGLFL</sequence>
<evidence type="ECO:0000259" key="7">
    <source>
        <dbReference type="PROSITE" id="PS51643"/>
    </source>
</evidence>
<dbReference type="RefSeq" id="WP_216521504.1">
    <property type="nucleotide sequence ID" value="NZ_JAHLPM010000018.1"/>
</dbReference>
<keyword evidence="5" id="KW-0051">Antiviral defense</keyword>
<dbReference type="EMBL" id="JAHLPM010000018">
    <property type="protein sequence ID" value="MBU5439709.1"/>
    <property type="molecule type" value="Genomic_DNA"/>
</dbReference>
<dbReference type="NCBIfam" id="TIGR01596">
    <property type="entry name" value="cas3_HD"/>
    <property type="match status" value="1"/>
</dbReference>
<dbReference type="InterPro" id="IPR006483">
    <property type="entry name" value="CRISPR-assoc_Cas3_HD"/>
</dbReference>
<dbReference type="PROSITE" id="PS51643">
    <property type="entry name" value="HD_CAS3"/>
    <property type="match status" value="1"/>
</dbReference>
<feature type="domain" description="HD Cas3-type" evidence="7">
    <location>
        <begin position="25"/>
        <end position="241"/>
    </location>
</feature>
<evidence type="ECO:0000256" key="1">
    <source>
        <dbReference type="ARBA" id="ARBA00022741"/>
    </source>
</evidence>
<reference evidence="8 9" key="1">
    <citation type="submission" date="2021-06" db="EMBL/GenBank/DDBJ databases">
        <authorList>
            <person name="Sun Q."/>
            <person name="Li D."/>
        </authorList>
    </citation>
    <scope>NUCLEOTIDE SEQUENCE [LARGE SCALE GENOMIC DNA]</scope>
    <source>
        <strain evidence="8 9">MSJ-40</strain>
    </source>
</reference>
<dbReference type="InterPro" id="IPR011545">
    <property type="entry name" value="DEAD/DEAH_box_helicase_dom"/>
</dbReference>
<keyword evidence="4" id="KW-0067">ATP-binding</keyword>
<keyword evidence="3" id="KW-0347">Helicase</keyword>
<feature type="domain" description="Helicase ATP-binding" evidence="6">
    <location>
        <begin position="312"/>
        <end position="509"/>
    </location>
</feature>
<evidence type="ECO:0000256" key="4">
    <source>
        <dbReference type="ARBA" id="ARBA00022840"/>
    </source>
</evidence>
<dbReference type="Proteomes" id="UP000749471">
    <property type="component" value="Unassembled WGS sequence"/>
</dbReference>
<dbReference type="InterPro" id="IPR014001">
    <property type="entry name" value="Helicase_ATP-bd"/>
</dbReference>
<proteinExistence type="predicted"/>
<dbReference type="NCBIfam" id="TIGR01587">
    <property type="entry name" value="cas3_core"/>
    <property type="match status" value="1"/>
</dbReference>
<name>A0ABS6E9V8_9FIRM</name>
<dbReference type="Pfam" id="PF00270">
    <property type="entry name" value="DEAD"/>
    <property type="match status" value="1"/>
</dbReference>
<dbReference type="PROSITE" id="PS51192">
    <property type="entry name" value="HELICASE_ATP_BIND_1"/>
    <property type="match status" value="1"/>
</dbReference>
<evidence type="ECO:0000313" key="8">
    <source>
        <dbReference type="EMBL" id="MBU5439709.1"/>
    </source>
</evidence>
<dbReference type="InterPro" id="IPR054712">
    <property type="entry name" value="Cas3-like_dom"/>
</dbReference>
<gene>
    <name evidence="8" type="primary">cas3</name>
    <name evidence="8" type="ORF">KQI42_16965</name>
</gene>
<evidence type="ECO:0000259" key="6">
    <source>
        <dbReference type="PROSITE" id="PS51192"/>
    </source>
</evidence>
<evidence type="ECO:0000256" key="5">
    <source>
        <dbReference type="ARBA" id="ARBA00023118"/>
    </source>
</evidence>
<dbReference type="InterPro" id="IPR006474">
    <property type="entry name" value="Helicase_Cas3_CRISPR-ass_core"/>
</dbReference>
<keyword evidence="1" id="KW-0547">Nucleotide-binding</keyword>
<dbReference type="SMART" id="SM00487">
    <property type="entry name" value="DEXDc"/>
    <property type="match status" value="1"/>
</dbReference>
<dbReference type="CDD" id="cd09641">
    <property type="entry name" value="Cas3''_I"/>
    <property type="match status" value="1"/>
</dbReference>
<keyword evidence="2" id="KW-0378">Hydrolase</keyword>
<evidence type="ECO:0000256" key="2">
    <source>
        <dbReference type="ARBA" id="ARBA00022801"/>
    </source>
</evidence>
<comment type="caution">
    <text evidence="8">The sequence shown here is derived from an EMBL/GenBank/DDBJ whole genome shotgun (WGS) entry which is preliminary data.</text>
</comment>
<protein>
    <submittedName>
        <fullName evidence="8">CRISPR-associated helicase Cas3</fullName>
    </submittedName>
</protein>
<organism evidence="8 9">
    <name type="scientific">Tissierella simiarum</name>
    <dbReference type="NCBI Taxonomy" id="2841534"/>
    <lineage>
        <taxon>Bacteria</taxon>
        <taxon>Bacillati</taxon>
        <taxon>Bacillota</taxon>
        <taxon>Tissierellia</taxon>
        <taxon>Tissierellales</taxon>
        <taxon>Tissierellaceae</taxon>
        <taxon>Tissierella</taxon>
    </lineage>
</organism>
<evidence type="ECO:0000313" key="9">
    <source>
        <dbReference type="Proteomes" id="UP000749471"/>
    </source>
</evidence>
<evidence type="ECO:0000256" key="3">
    <source>
        <dbReference type="ARBA" id="ARBA00022806"/>
    </source>
</evidence>
<dbReference type="Pfam" id="PF22590">
    <property type="entry name" value="Cas3-like_C_2"/>
    <property type="match status" value="1"/>
</dbReference>